<keyword evidence="1" id="KW-0812">Transmembrane</keyword>
<gene>
    <name evidence="2" type="ORF">NDN08_000819</name>
</gene>
<dbReference type="EMBL" id="JAMWBK010000006">
    <property type="protein sequence ID" value="KAJ8904298.1"/>
    <property type="molecule type" value="Genomic_DNA"/>
</dbReference>
<keyword evidence="3" id="KW-1185">Reference proteome</keyword>
<keyword evidence="1" id="KW-1133">Transmembrane helix</keyword>
<evidence type="ECO:0008006" key="4">
    <source>
        <dbReference type="Google" id="ProtNLM"/>
    </source>
</evidence>
<dbReference type="AlphaFoldDB" id="A0AAV8UTB2"/>
<sequence>MPYDTAEFPAEPKFFGPEPKSGQLTPYAAKLLAQLFGMLALIIVGVNTPQTVNPFQGTGIAVICLSYGLLVVQGLLIILRTFVDMTKESGIQLQDNVLCTQASEAYIMLFISVIWAAIVWMCSSAVLTATGIQGLVQVFAWLGMASALFSAFQAHLHRCEETENNEIHSYELRIGTQTGETVEAQYR</sequence>
<proteinExistence type="predicted"/>
<evidence type="ECO:0000313" key="2">
    <source>
        <dbReference type="EMBL" id="KAJ8904298.1"/>
    </source>
</evidence>
<protein>
    <recommendedName>
        <fullName evidence="4">MARVEL domain-containing protein</fullName>
    </recommendedName>
</protein>
<dbReference type="Proteomes" id="UP001157974">
    <property type="component" value="Unassembled WGS sequence"/>
</dbReference>
<name>A0AAV8UTB2_9RHOD</name>
<feature type="transmembrane region" description="Helical" evidence="1">
    <location>
        <begin position="27"/>
        <end position="46"/>
    </location>
</feature>
<evidence type="ECO:0000313" key="3">
    <source>
        <dbReference type="Proteomes" id="UP001157974"/>
    </source>
</evidence>
<feature type="transmembrane region" description="Helical" evidence="1">
    <location>
        <begin position="58"/>
        <end position="83"/>
    </location>
</feature>
<comment type="caution">
    <text evidence="2">The sequence shown here is derived from an EMBL/GenBank/DDBJ whole genome shotgun (WGS) entry which is preliminary data.</text>
</comment>
<feature type="transmembrane region" description="Helical" evidence="1">
    <location>
        <begin position="104"/>
        <end position="126"/>
    </location>
</feature>
<feature type="transmembrane region" description="Helical" evidence="1">
    <location>
        <begin position="132"/>
        <end position="152"/>
    </location>
</feature>
<reference evidence="2 3" key="1">
    <citation type="journal article" date="2023" name="Nat. Commun.">
        <title>Origin of minicircular mitochondrial genomes in red algae.</title>
        <authorList>
            <person name="Lee Y."/>
            <person name="Cho C.H."/>
            <person name="Lee Y.M."/>
            <person name="Park S.I."/>
            <person name="Yang J.H."/>
            <person name="West J.A."/>
            <person name="Bhattacharya D."/>
            <person name="Yoon H.S."/>
        </authorList>
    </citation>
    <scope>NUCLEOTIDE SEQUENCE [LARGE SCALE GENOMIC DNA]</scope>
    <source>
        <strain evidence="2 3">CCMP1338</strain>
        <tissue evidence="2">Whole cell</tissue>
    </source>
</reference>
<accession>A0AAV8UTB2</accession>
<evidence type="ECO:0000256" key="1">
    <source>
        <dbReference type="SAM" id="Phobius"/>
    </source>
</evidence>
<keyword evidence="1" id="KW-0472">Membrane</keyword>
<organism evidence="2 3">
    <name type="scientific">Rhodosorus marinus</name>
    <dbReference type="NCBI Taxonomy" id="101924"/>
    <lineage>
        <taxon>Eukaryota</taxon>
        <taxon>Rhodophyta</taxon>
        <taxon>Stylonematophyceae</taxon>
        <taxon>Stylonematales</taxon>
        <taxon>Stylonemataceae</taxon>
        <taxon>Rhodosorus</taxon>
    </lineage>
</organism>